<proteinExistence type="predicted"/>
<dbReference type="RefSeq" id="WP_329500663.1">
    <property type="nucleotide sequence ID" value="NZ_CP108460.1"/>
</dbReference>
<keyword evidence="3" id="KW-1185">Reference proteome</keyword>
<feature type="region of interest" description="Disordered" evidence="1">
    <location>
        <begin position="1"/>
        <end position="35"/>
    </location>
</feature>
<dbReference type="EMBL" id="CP108482">
    <property type="protein sequence ID" value="WUS54808.1"/>
    <property type="molecule type" value="Genomic_DNA"/>
</dbReference>
<evidence type="ECO:0000313" key="2">
    <source>
        <dbReference type="EMBL" id="WUS54808.1"/>
    </source>
</evidence>
<evidence type="ECO:0000256" key="1">
    <source>
        <dbReference type="SAM" id="MobiDB-lite"/>
    </source>
</evidence>
<organism evidence="2 3">
    <name type="scientific">Kitasatospora herbaricolor</name>
    <dbReference type="NCBI Taxonomy" id="68217"/>
    <lineage>
        <taxon>Bacteria</taxon>
        <taxon>Bacillati</taxon>
        <taxon>Actinomycetota</taxon>
        <taxon>Actinomycetes</taxon>
        <taxon>Kitasatosporales</taxon>
        <taxon>Streptomycetaceae</taxon>
        <taxon>Kitasatospora</taxon>
    </lineage>
</organism>
<accession>A0ABZ1W1W9</accession>
<dbReference type="Proteomes" id="UP001432014">
    <property type="component" value="Chromosome"/>
</dbReference>
<name>A0ABZ1W1W9_9ACTN</name>
<reference evidence="2 3" key="1">
    <citation type="submission" date="2022-10" db="EMBL/GenBank/DDBJ databases">
        <title>The complete genomes of actinobacterial strains from the NBC collection.</title>
        <authorList>
            <person name="Joergensen T.S."/>
            <person name="Alvarez Arevalo M."/>
            <person name="Sterndorff E.B."/>
            <person name="Faurdal D."/>
            <person name="Vuksanovic O."/>
            <person name="Mourched A.-S."/>
            <person name="Charusanti P."/>
            <person name="Shaw S."/>
            <person name="Blin K."/>
            <person name="Weber T."/>
        </authorList>
    </citation>
    <scope>NUCLEOTIDE SEQUENCE [LARGE SCALE GENOMIC DNA]</scope>
    <source>
        <strain evidence="2 3">NBC_01247</strain>
    </source>
</reference>
<sequence length="78" mass="8250">MPGARGRPVTGVRPSCRTRLRGSRPRIPPKDLADALAGRDAHPWARVSHAYGPAEDLPDLLRALAEGGGSAEEAISEL</sequence>
<gene>
    <name evidence="2" type="ORF">OG469_04350</name>
</gene>
<evidence type="ECO:0000313" key="3">
    <source>
        <dbReference type="Proteomes" id="UP001432014"/>
    </source>
</evidence>
<protein>
    <submittedName>
        <fullName evidence="2">Uncharacterized protein</fullName>
    </submittedName>
</protein>